<dbReference type="AlphaFoldDB" id="A0A1A7WC35"/>
<feature type="coiled-coil region" evidence="1">
    <location>
        <begin position="163"/>
        <end position="190"/>
    </location>
</feature>
<evidence type="ECO:0000313" key="3">
    <source>
        <dbReference type="EMBL" id="SBP03086.1"/>
    </source>
</evidence>
<gene>
    <name evidence="3" type="primary">Nfu_g_1_012284</name>
</gene>
<reference evidence="3" key="1">
    <citation type="submission" date="2016-05" db="EMBL/GenBank/DDBJ databases">
        <authorList>
            <person name="Lavstsen T."/>
            <person name="Jespersen J.S."/>
        </authorList>
    </citation>
    <scope>NUCLEOTIDE SEQUENCE</scope>
    <source>
        <tissue evidence="3">Brain</tissue>
    </source>
</reference>
<protein>
    <submittedName>
        <fullName evidence="3">Uncharacterized protein</fullName>
    </submittedName>
</protein>
<proteinExistence type="predicted"/>
<evidence type="ECO:0000256" key="2">
    <source>
        <dbReference type="SAM" id="MobiDB-lite"/>
    </source>
</evidence>
<organism evidence="3">
    <name type="scientific">Iconisemion striatum</name>
    <dbReference type="NCBI Taxonomy" id="60296"/>
    <lineage>
        <taxon>Eukaryota</taxon>
        <taxon>Metazoa</taxon>
        <taxon>Chordata</taxon>
        <taxon>Craniata</taxon>
        <taxon>Vertebrata</taxon>
        <taxon>Euteleostomi</taxon>
        <taxon>Actinopterygii</taxon>
        <taxon>Neopterygii</taxon>
        <taxon>Teleostei</taxon>
        <taxon>Neoteleostei</taxon>
        <taxon>Acanthomorphata</taxon>
        <taxon>Ovalentaria</taxon>
        <taxon>Atherinomorphae</taxon>
        <taxon>Cyprinodontiformes</taxon>
        <taxon>Nothobranchiidae</taxon>
        <taxon>Iconisemion</taxon>
    </lineage>
</organism>
<name>A0A1A7WC35_9TELE</name>
<evidence type="ECO:0000256" key="1">
    <source>
        <dbReference type="SAM" id="Coils"/>
    </source>
</evidence>
<feature type="compositionally biased region" description="Basic and acidic residues" evidence="2">
    <location>
        <begin position="239"/>
        <end position="252"/>
    </location>
</feature>
<feature type="region of interest" description="Disordered" evidence="2">
    <location>
        <begin position="230"/>
        <end position="316"/>
    </location>
</feature>
<sequence length="333" mass="37880">MELQVEATVCLDRVPDKQEVLRLLRRYGFQLWNLNRDEVRVRGSLLDLKAVKAHLEETIKTKASSSSHVPMAFPGAVSSYYKSSPPPVASPASPGYRTSLPPDRQAFRGETIVVDADVFKYAERFRRKDVENILICHDVKMKKEEGGDSISIRLQGRSCRAAVRKLQNLLEDLNKSLRIQEVLLKNLNHRGWALLQTIKDNRNISRLVLVVEMDDRLHLIGPSKDSYELKQGLLGEPVDQSRSRRRTSDKTSRGRRSSSLPPANKRRSGGAAGFPSMDKNQVGVSVRSRDPKQSFSESEEKKQTERSNEKKMDNNLLLGLKHVFKKLKQKRKL</sequence>
<feature type="compositionally biased region" description="Basic and acidic residues" evidence="2">
    <location>
        <begin position="287"/>
        <end position="313"/>
    </location>
</feature>
<accession>A0A1A7WC35</accession>
<reference evidence="3" key="2">
    <citation type="submission" date="2016-06" db="EMBL/GenBank/DDBJ databases">
        <title>The genome of a short-lived fish provides insights into sex chromosome evolution and the genetic control of aging.</title>
        <authorList>
            <person name="Reichwald K."/>
            <person name="Felder M."/>
            <person name="Petzold A."/>
            <person name="Koch P."/>
            <person name="Groth M."/>
            <person name="Platzer M."/>
        </authorList>
    </citation>
    <scope>NUCLEOTIDE SEQUENCE</scope>
    <source>
        <tissue evidence="3">Brain</tissue>
    </source>
</reference>
<keyword evidence="1" id="KW-0175">Coiled coil</keyword>
<dbReference type="EMBL" id="HADW01001686">
    <property type="protein sequence ID" value="SBP03086.1"/>
    <property type="molecule type" value="Transcribed_RNA"/>
</dbReference>